<protein>
    <recommendedName>
        <fullName evidence="8 10">7-cyano-7-deazaguanine synthase</fullName>
        <ecNumber evidence="8 10">6.3.4.20</ecNumber>
    </recommendedName>
    <alternativeName>
        <fullName evidence="10">7-cyano-7-carbaguanine synthase</fullName>
    </alternativeName>
    <alternativeName>
        <fullName evidence="10">PreQ(0) synthase</fullName>
    </alternativeName>
    <alternativeName>
        <fullName evidence="10">Queuosine biosynthesis protein QueC</fullName>
    </alternativeName>
</protein>
<dbReference type="GO" id="GO:0008616">
    <property type="term" value="P:tRNA queuosine(34) biosynthetic process"/>
    <property type="evidence" value="ECO:0007669"/>
    <property type="project" value="UniProtKB-UniRule"/>
</dbReference>
<dbReference type="HAMAP" id="MF_01633">
    <property type="entry name" value="QueC"/>
    <property type="match status" value="1"/>
</dbReference>
<keyword evidence="3 10" id="KW-0479">Metal-binding</keyword>
<evidence type="ECO:0000256" key="5">
    <source>
        <dbReference type="ARBA" id="ARBA00022833"/>
    </source>
</evidence>
<evidence type="ECO:0000313" key="11">
    <source>
        <dbReference type="EMBL" id="KPJ66471.1"/>
    </source>
</evidence>
<evidence type="ECO:0000256" key="4">
    <source>
        <dbReference type="ARBA" id="ARBA00022741"/>
    </source>
</evidence>
<dbReference type="Proteomes" id="UP000051861">
    <property type="component" value="Unassembled WGS sequence"/>
</dbReference>
<evidence type="ECO:0000256" key="6">
    <source>
        <dbReference type="ARBA" id="ARBA00022840"/>
    </source>
</evidence>
<gene>
    <name evidence="10" type="primary">queC</name>
    <name evidence="11" type="ORF">AMJ44_08330</name>
</gene>
<keyword evidence="2 10" id="KW-0436">Ligase</keyword>
<dbReference type="PANTHER" id="PTHR42914">
    <property type="entry name" value="7-CYANO-7-DEAZAGUANINE SYNTHASE"/>
    <property type="match status" value="1"/>
</dbReference>
<dbReference type="GO" id="GO:0008270">
    <property type="term" value="F:zinc ion binding"/>
    <property type="evidence" value="ECO:0007669"/>
    <property type="project" value="UniProtKB-UniRule"/>
</dbReference>
<feature type="binding site" evidence="10">
    <location>
        <position position="182"/>
    </location>
    <ligand>
        <name>Zn(2+)</name>
        <dbReference type="ChEBI" id="CHEBI:29105"/>
    </ligand>
</feature>
<dbReference type="AlphaFoldDB" id="A0A0S7XVL8"/>
<comment type="caution">
    <text evidence="11">The sequence shown here is derived from an EMBL/GenBank/DDBJ whole genome shotgun (WGS) entry which is preliminary data.</text>
</comment>
<comment type="catalytic activity">
    <reaction evidence="9 10">
        <text>7-carboxy-7-carbaguanine + NH4(+) + 2 ATP = 7-cyano-7-carbaguanine + 2 AMP + 2 diphosphate + 2 H(+)</text>
        <dbReference type="Rhea" id="RHEA:27982"/>
        <dbReference type="ChEBI" id="CHEBI:15378"/>
        <dbReference type="ChEBI" id="CHEBI:28938"/>
        <dbReference type="ChEBI" id="CHEBI:30616"/>
        <dbReference type="ChEBI" id="CHEBI:33019"/>
        <dbReference type="ChEBI" id="CHEBI:45075"/>
        <dbReference type="ChEBI" id="CHEBI:61036"/>
        <dbReference type="ChEBI" id="CHEBI:456215"/>
        <dbReference type="EC" id="6.3.4.20"/>
    </reaction>
</comment>
<sequence length="214" mass="23741">MKKAIVLLSGGIDSTTTLYFAKRQGYKCFALIFDYGQRHKREVRSAVAVAKCAKAPYQIIKIDLPWKGSSLLNKKLKVPDRKSFKGIPSTYVPARNMIFLSFALSYAEAIGAKTIFIGANAIDFSGYPDCRPSFYRAFQKVVKVGTKKKKIKVLTPLINMTKANIIALGLKLKAPLELTWSCYKGGKKPCGVCDSCRLRKKGFSQLGIRDIISS</sequence>
<dbReference type="Gene3D" id="3.40.50.620">
    <property type="entry name" value="HUPs"/>
    <property type="match status" value="1"/>
</dbReference>
<dbReference type="InterPro" id="IPR018317">
    <property type="entry name" value="QueC"/>
</dbReference>
<dbReference type="EMBL" id="LIZX01000080">
    <property type="protein sequence ID" value="KPJ66471.1"/>
    <property type="molecule type" value="Genomic_DNA"/>
</dbReference>
<proteinExistence type="inferred from homology"/>
<evidence type="ECO:0000256" key="1">
    <source>
        <dbReference type="ARBA" id="ARBA00005061"/>
    </source>
</evidence>
<dbReference type="InterPro" id="IPR014729">
    <property type="entry name" value="Rossmann-like_a/b/a_fold"/>
</dbReference>
<dbReference type="CDD" id="cd01995">
    <property type="entry name" value="QueC-like"/>
    <property type="match status" value="1"/>
</dbReference>
<dbReference type="PATRIC" id="fig|1703775.3.peg.3285"/>
<comment type="pathway">
    <text evidence="1 10">Purine metabolism; 7-cyano-7-deazaguanine biosynthesis.</text>
</comment>
<reference evidence="11 12" key="1">
    <citation type="journal article" date="2015" name="Microbiome">
        <title>Genomic resolution of linkages in carbon, nitrogen, and sulfur cycling among widespread estuary sediment bacteria.</title>
        <authorList>
            <person name="Baker B.J."/>
            <person name="Lazar C.S."/>
            <person name="Teske A.P."/>
            <person name="Dick G.J."/>
        </authorList>
    </citation>
    <scope>NUCLEOTIDE SEQUENCE [LARGE SCALE GENOMIC DNA]</scope>
    <source>
        <strain evidence="11">DG_54_3</strain>
    </source>
</reference>
<accession>A0A0S7XVL8</accession>
<feature type="binding site" evidence="10">
    <location>
        <begin position="8"/>
        <end position="18"/>
    </location>
    <ligand>
        <name>ATP</name>
        <dbReference type="ChEBI" id="CHEBI:30616"/>
    </ligand>
</feature>
<evidence type="ECO:0000256" key="2">
    <source>
        <dbReference type="ARBA" id="ARBA00022598"/>
    </source>
</evidence>
<comment type="cofactor">
    <cofactor evidence="10">
        <name>Zn(2+)</name>
        <dbReference type="ChEBI" id="CHEBI:29105"/>
    </cofactor>
    <text evidence="10">Binds 1 zinc ion per subunit.</text>
</comment>
<evidence type="ECO:0000256" key="8">
    <source>
        <dbReference type="ARBA" id="ARBA00039149"/>
    </source>
</evidence>
<dbReference type="NCBIfam" id="TIGR00364">
    <property type="entry name" value="7-cyano-7-deazaguanine synthase QueC"/>
    <property type="match status" value="1"/>
</dbReference>
<comment type="function">
    <text evidence="10">Catalyzes the ATP-dependent conversion of 7-carboxy-7-deazaguanine (CDG) to 7-cyano-7-deazaguanine (preQ(0)).</text>
</comment>
<keyword evidence="4 10" id="KW-0547">Nucleotide-binding</keyword>
<dbReference type="Pfam" id="PF06508">
    <property type="entry name" value="QueC"/>
    <property type="match status" value="1"/>
</dbReference>
<feature type="binding site" evidence="10">
    <location>
        <position position="190"/>
    </location>
    <ligand>
        <name>Zn(2+)</name>
        <dbReference type="ChEBI" id="CHEBI:29105"/>
    </ligand>
</feature>
<dbReference type="GO" id="GO:0016879">
    <property type="term" value="F:ligase activity, forming carbon-nitrogen bonds"/>
    <property type="evidence" value="ECO:0007669"/>
    <property type="project" value="UniProtKB-UniRule"/>
</dbReference>
<comment type="similarity">
    <text evidence="7 10">Belongs to the QueC family.</text>
</comment>
<dbReference type="PIRSF" id="PIRSF006293">
    <property type="entry name" value="ExsB"/>
    <property type="match status" value="1"/>
</dbReference>
<dbReference type="GO" id="GO:0005524">
    <property type="term" value="F:ATP binding"/>
    <property type="evidence" value="ECO:0007669"/>
    <property type="project" value="UniProtKB-UniRule"/>
</dbReference>
<evidence type="ECO:0000256" key="9">
    <source>
        <dbReference type="ARBA" id="ARBA00047890"/>
    </source>
</evidence>
<keyword evidence="10" id="KW-0671">Queuosine biosynthesis</keyword>
<evidence type="ECO:0000256" key="3">
    <source>
        <dbReference type="ARBA" id="ARBA00022723"/>
    </source>
</evidence>
<dbReference type="PANTHER" id="PTHR42914:SF1">
    <property type="entry name" value="7-CYANO-7-DEAZAGUANINE SYNTHASE"/>
    <property type="match status" value="1"/>
</dbReference>
<evidence type="ECO:0000256" key="7">
    <source>
        <dbReference type="ARBA" id="ARBA00037993"/>
    </source>
</evidence>
<dbReference type="SUPFAM" id="SSF52402">
    <property type="entry name" value="Adenine nucleotide alpha hydrolases-like"/>
    <property type="match status" value="1"/>
</dbReference>
<feature type="binding site" evidence="10">
    <location>
        <position position="193"/>
    </location>
    <ligand>
        <name>Zn(2+)</name>
        <dbReference type="ChEBI" id="CHEBI:29105"/>
    </ligand>
</feature>
<keyword evidence="5 10" id="KW-0862">Zinc</keyword>
<name>A0A0S7XVL8_UNCSA</name>
<keyword evidence="6 10" id="KW-0067">ATP-binding</keyword>
<evidence type="ECO:0000256" key="10">
    <source>
        <dbReference type="HAMAP-Rule" id="MF_01633"/>
    </source>
</evidence>
<dbReference type="UniPathway" id="UPA00391"/>
<evidence type="ECO:0000313" key="12">
    <source>
        <dbReference type="Proteomes" id="UP000051861"/>
    </source>
</evidence>
<feature type="binding site" evidence="10">
    <location>
        <position position="196"/>
    </location>
    <ligand>
        <name>Zn(2+)</name>
        <dbReference type="ChEBI" id="CHEBI:29105"/>
    </ligand>
</feature>
<organism evidence="11 12">
    <name type="scientific">candidate division WOR-1 bacterium DG_54_3</name>
    <dbReference type="NCBI Taxonomy" id="1703775"/>
    <lineage>
        <taxon>Bacteria</taxon>
        <taxon>Bacillati</taxon>
        <taxon>Saganbacteria</taxon>
    </lineage>
</organism>
<dbReference type="EC" id="6.3.4.20" evidence="8 10"/>